<reference evidence="3" key="3">
    <citation type="submission" date="2025-09" db="UniProtKB">
        <authorList>
            <consortium name="Ensembl"/>
        </authorList>
    </citation>
    <scope>IDENTIFICATION</scope>
</reference>
<sequence length="552" mass="64118">MQGPPGTFEEFLQSQKLDDWPRFPFLDEDRPLVDKLRNDYSLDAISKFLFDNAPLQISLVSDLEKRIDGCTAELKKHAEKIFSFQQRLTEEDDHRVSLQQTNDTQLTDSEEISIQTGKMGKTKIDKYITEESSRKNVKNYRYPGFKLKQLTELPRHLEAAKLWDLVIKAHNFKGEVFKVWRKLFLSEASIAVLQDCFWWWFLQKFKPNQEDQDYLFDRIADSFVSLFLCVPSDTKDAFFQVYPDCLSQVIYVAFCEAFPESNKSFDDAFKDGLVDLIFQWVSGLKPQKFAWKKWNLECLKKPTVNSNKKDTITKAPVKESGKSKAVIDASVRFQVGLDFEDLTEDTKKMYISSAEEIKDDSKYKMDMPKESKTIKESCYIGSGPDFQHVLFRIGGRSPLVSYYLKLHEITDGVSSSLTYKMNRTEICKLPPVAPTYQEVIKETRRLRREFREDYTVFQNKCKQDISEIEKQRKEINQKFRRLTESTSKNPSELRLSADILMHELEFATWDKKPPSSGRSTFTSSDPDPRAGLFGFLSSSYSSQHLLAYLPPP</sequence>
<feature type="coiled-coil region" evidence="2">
    <location>
        <begin position="458"/>
        <end position="485"/>
    </location>
</feature>
<protein>
    <submittedName>
        <fullName evidence="3">Uncharacterized protein</fullName>
    </submittedName>
</protein>
<dbReference type="PANTHER" id="PTHR33560">
    <property type="entry name" value="PROTEIN FAM227B"/>
    <property type="match status" value="1"/>
</dbReference>
<accession>A0A452IYC5</accession>
<keyword evidence="2" id="KW-0175">Coiled coil</keyword>
<dbReference type="AlphaFoldDB" id="A0A452IYC5"/>
<dbReference type="Ensembl" id="ENSGAGT00000037504.1">
    <property type="protein sequence ID" value="ENSGAGP00000033084.1"/>
    <property type="gene ID" value="ENSGAGG00000023616.1"/>
</dbReference>
<keyword evidence="4" id="KW-1185">Reference proteome</keyword>
<name>A0A452IYC5_9SAUR</name>
<dbReference type="Proteomes" id="UP000291020">
    <property type="component" value="Unassembled WGS sequence"/>
</dbReference>
<evidence type="ECO:0000313" key="4">
    <source>
        <dbReference type="Proteomes" id="UP000291020"/>
    </source>
</evidence>
<dbReference type="STRING" id="38772.ENSGAGP00000033084"/>
<organism evidence="3 4">
    <name type="scientific">Gopherus agassizii</name>
    <name type="common">Agassiz's desert tortoise</name>
    <dbReference type="NCBI Taxonomy" id="38772"/>
    <lineage>
        <taxon>Eukaryota</taxon>
        <taxon>Metazoa</taxon>
        <taxon>Chordata</taxon>
        <taxon>Craniata</taxon>
        <taxon>Vertebrata</taxon>
        <taxon>Euteleostomi</taxon>
        <taxon>Archelosauria</taxon>
        <taxon>Testudinata</taxon>
        <taxon>Testudines</taxon>
        <taxon>Cryptodira</taxon>
        <taxon>Durocryptodira</taxon>
        <taxon>Testudinoidea</taxon>
        <taxon>Testudinidae</taxon>
        <taxon>Gopherus</taxon>
    </lineage>
</organism>
<comment type="similarity">
    <text evidence="1">Belongs to the FAM227 family.</text>
</comment>
<evidence type="ECO:0000256" key="2">
    <source>
        <dbReference type="SAM" id="Coils"/>
    </source>
</evidence>
<dbReference type="InterPro" id="IPR029417">
    <property type="entry name" value="FAM227"/>
</dbReference>
<reference evidence="4" key="1">
    <citation type="journal article" date="2017" name="PLoS ONE">
        <title>The Agassiz's desert tortoise genome provides a resource for the conservation of a threatened species.</title>
        <authorList>
            <person name="Tollis M."/>
            <person name="DeNardo D.F."/>
            <person name="Cornelius J.A."/>
            <person name="Dolby G.A."/>
            <person name="Edwards T."/>
            <person name="Henen B.T."/>
            <person name="Karl A.E."/>
            <person name="Murphy R.W."/>
            <person name="Kusumi K."/>
        </authorList>
    </citation>
    <scope>NUCLEOTIDE SEQUENCE [LARGE SCALE GENOMIC DNA]</scope>
</reference>
<evidence type="ECO:0000313" key="3">
    <source>
        <dbReference type="Ensembl" id="ENSGAGP00000033084.1"/>
    </source>
</evidence>
<evidence type="ECO:0000256" key="1">
    <source>
        <dbReference type="ARBA" id="ARBA00008666"/>
    </source>
</evidence>
<dbReference type="PANTHER" id="PTHR33560:SF2">
    <property type="entry name" value="PROTEIN FAM227B"/>
    <property type="match status" value="1"/>
</dbReference>
<proteinExistence type="inferred from homology"/>
<reference evidence="3" key="2">
    <citation type="submission" date="2025-08" db="UniProtKB">
        <authorList>
            <consortium name="Ensembl"/>
        </authorList>
    </citation>
    <scope>IDENTIFICATION</scope>
</reference>
<dbReference type="Pfam" id="PF14922">
    <property type="entry name" value="FWWh"/>
    <property type="match status" value="1"/>
</dbReference>